<gene>
    <name evidence="3" type="primary">rimP</name>
    <name evidence="6" type="ORF">SAMN05216244_0570</name>
</gene>
<dbReference type="NCBIfam" id="NF000928">
    <property type="entry name" value="PRK00092.1-2"/>
    <property type="match status" value="1"/>
</dbReference>
<comment type="function">
    <text evidence="3">Required for maturation of 30S ribosomal subunits.</text>
</comment>
<proteinExistence type="inferred from homology"/>
<keyword evidence="1 3" id="KW-0963">Cytoplasm</keyword>
<dbReference type="STRING" id="482461.SAMN05216244_0570"/>
<evidence type="ECO:0000259" key="4">
    <source>
        <dbReference type="Pfam" id="PF02576"/>
    </source>
</evidence>
<dbReference type="RefSeq" id="WP_074597338.1">
    <property type="nucleotide sequence ID" value="NZ_FNHF01000001.1"/>
</dbReference>
<evidence type="ECO:0000256" key="2">
    <source>
        <dbReference type="ARBA" id="ARBA00022517"/>
    </source>
</evidence>
<dbReference type="Gene3D" id="2.30.30.180">
    <property type="entry name" value="Ribosome maturation factor RimP, C-terminal domain"/>
    <property type="match status" value="1"/>
</dbReference>
<dbReference type="GO" id="GO:0006412">
    <property type="term" value="P:translation"/>
    <property type="evidence" value="ECO:0007669"/>
    <property type="project" value="TreeGrafter"/>
</dbReference>
<dbReference type="InterPro" id="IPR028998">
    <property type="entry name" value="RimP_C"/>
</dbReference>
<sequence>MSAKVTETTEKLVQPILQEMNLELVDIEFEKEGKNWFLRVFVDKEGGVDIEECGQVSEQLSEKLDAEDPVATPYFLEVSSPGAERPLKKPQDFQANLNNNIHVKLYEPINGEKEYEGVLKDFDDDTITLEVKVKTRKQEIQLPYDKVAKARLAVSFN</sequence>
<evidence type="ECO:0000256" key="1">
    <source>
        <dbReference type="ARBA" id="ARBA00022490"/>
    </source>
</evidence>
<evidence type="ECO:0000313" key="6">
    <source>
        <dbReference type="EMBL" id="SDL73028.1"/>
    </source>
</evidence>
<dbReference type="PANTHER" id="PTHR33867:SF1">
    <property type="entry name" value="RIBOSOME MATURATION FACTOR RIMP"/>
    <property type="match status" value="1"/>
</dbReference>
<dbReference type="Pfam" id="PF17384">
    <property type="entry name" value="DUF150_C"/>
    <property type="match status" value="1"/>
</dbReference>
<dbReference type="SUPFAM" id="SSF74942">
    <property type="entry name" value="YhbC-like, C-terminal domain"/>
    <property type="match status" value="1"/>
</dbReference>
<evidence type="ECO:0000313" key="7">
    <source>
        <dbReference type="Proteomes" id="UP000182347"/>
    </source>
</evidence>
<keyword evidence="2 3" id="KW-0690">Ribosome biogenesis</keyword>
<protein>
    <recommendedName>
        <fullName evidence="3">Ribosome maturation factor RimP</fullName>
    </recommendedName>
</protein>
<dbReference type="CDD" id="cd01734">
    <property type="entry name" value="YlxS_C"/>
    <property type="match status" value="1"/>
</dbReference>
<evidence type="ECO:0000259" key="5">
    <source>
        <dbReference type="Pfam" id="PF17384"/>
    </source>
</evidence>
<dbReference type="GO" id="GO:0000028">
    <property type="term" value="P:ribosomal small subunit assembly"/>
    <property type="evidence" value="ECO:0007669"/>
    <property type="project" value="TreeGrafter"/>
</dbReference>
<dbReference type="Gene3D" id="3.30.300.70">
    <property type="entry name" value="RimP-like superfamily, N-terminal"/>
    <property type="match status" value="1"/>
</dbReference>
<comment type="subcellular location">
    <subcellularLocation>
        <location evidence="3">Cytoplasm</location>
    </subcellularLocation>
</comment>
<accession>A0A1G9MFI0</accession>
<keyword evidence="7" id="KW-1185">Reference proteome</keyword>
<reference evidence="7" key="1">
    <citation type="submission" date="2016-10" db="EMBL/GenBank/DDBJ databases">
        <authorList>
            <person name="Varghese N."/>
            <person name="Submissions S."/>
        </authorList>
    </citation>
    <scope>NUCLEOTIDE SEQUENCE [LARGE SCALE GENOMIC DNA]</scope>
    <source>
        <strain evidence="7">CGMCC 1.6199</strain>
    </source>
</reference>
<dbReference type="SUPFAM" id="SSF75420">
    <property type="entry name" value="YhbC-like, N-terminal domain"/>
    <property type="match status" value="1"/>
</dbReference>
<dbReference type="HAMAP" id="MF_01077">
    <property type="entry name" value="RimP"/>
    <property type="match status" value="1"/>
</dbReference>
<feature type="domain" description="Ribosome maturation factor RimP N-terminal" evidence="4">
    <location>
        <begin position="12"/>
        <end position="84"/>
    </location>
</feature>
<dbReference type="GO" id="GO:0005829">
    <property type="term" value="C:cytosol"/>
    <property type="evidence" value="ECO:0007669"/>
    <property type="project" value="TreeGrafter"/>
</dbReference>
<dbReference type="AlphaFoldDB" id="A0A1G9MFI0"/>
<evidence type="ECO:0000256" key="3">
    <source>
        <dbReference type="HAMAP-Rule" id="MF_01077"/>
    </source>
</evidence>
<dbReference type="InterPro" id="IPR036847">
    <property type="entry name" value="RimP_C_sf"/>
</dbReference>
<dbReference type="Pfam" id="PF02576">
    <property type="entry name" value="RimP_N"/>
    <property type="match status" value="1"/>
</dbReference>
<dbReference type="InterPro" id="IPR028989">
    <property type="entry name" value="RimP_N"/>
</dbReference>
<organism evidence="6 7">
    <name type="scientific">Sediminibacillus halophilus</name>
    <dbReference type="NCBI Taxonomy" id="482461"/>
    <lineage>
        <taxon>Bacteria</taxon>
        <taxon>Bacillati</taxon>
        <taxon>Bacillota</taxon>
        <taxon>Bacilli</taxon>
        <taxon>Bacillales</taxon>
        <taxon>Bacillaceae</taxon>
        <taxon>Sediminibacillus</taxon>
    </lineage>
</organism>
<dbReference type="Proteomes" id="UP000182347">
    <property type="component" value="Unassembled WGS sequence"/>
</dbReference>
<dbReference type="FunFam" id="3.30.300.70:FF:000001">
    <property type="entry name" value="Ribosome maturation factor RimP"/>
    <property type="match status" value="1"/>
</dbReference>
<name>A0A1G9MFI0_9BACI</name>
<dbReference type="PANTHER" id="PTHR33867">
    <property type="entry name" value="RIBOSOME MATURATION FACTOR RIMP"/>
    <property type="match status" value="1"/>
</dbReference>
<feature type="domain" description="Ribosome maturation factor RimP C-terminal" evidence="5">
    <location>
        <begin position="87"/>
        <end position="156"/>
    </location>
</feature>
<comment type="similarity">
    <text evidence="3">Belongs to the RimP family.</text>
</comment>
<dbReference type="OrthoDB" id="9805006at2"/>
<dbReference type="EMBL" id="FNHF01000001">
    <property type="protein sequence ID" value="SDL73028.1"/>
    <property type="molecule type" value="Genomic_DNA"/>
</dbReference>
<dbReference type="InterPro" id="IPR003728">
    <property type="entry name" value="Ribosome_maturation_RimP"/>
</dbReference>
<dbReference type="InterPro" id="IPR035956">
    <property type="entry name" value="RimP_N_sf"/>
</dbReference>